<evidence type="ECO:0000313" key="2">
    <source>
        <dbReference type="Proteomes" id="UP000246569"/>
    </source>
</evidence>
<accession>A0A317MUF9</accession>
<organism evidence="1 2">
    <name type="scientific">Plasticicumulans acidivorans</name>
    <dbReference type="NCBI Taxonomy" id="886464"/>
    <lineage>
        <taxon>Bacteria</taxon>
        <taxon>Pseudomonadati</taxon>
        <taxon>Pseudomonadota</taxon>
        <taxon>Gammaproteobacteria</taxon>
        <taxon>Candidatus Competibacteraceae</taxon>
        <taxon>Plasticicumulans</taxon>
    </lineage>
</organism>
<comment type="caution">
    <text evidence="1">The sequence shown here is derived from an EMBL/GenBank/DDBJ whole genome shotgun (WGS) entry which is preliminary data.</text>
</comment>
<dbReference type="OrthoDB" id="7013907at2"/>
<dbReference type="Proteomes" id="UP000246569">
    <property type="component" value="Unassembled WGS sequence"/>
</dbReference>
<sequence>MLAFAALAVLLPLLAVYAFWRGWRTLHCLRAVVDHPSSRVRSAPQGYVELRGRAVLLPGVPNIAPLSGLPCCWYRYRVEQRDEEQRWVTIDRGECDGLFGLDDGDARCVIDPEQAQIIKVRTERWHAAGTDGTLRYSEQRIIPGEALHVLGWLRTEGGAGAATDIVLETRLQLEDWKRDPQRMSLFDRNGDGQLDATEWEAVRRAARRQVEREARLRALEPGLSLLSNPQDRRLPFLISTLPERSLCRWLRWQIAAWWAGAALAAWGAQRLLVV</sequence>
<gene>
    <name evidence="1" type="ORF">C7443_10521</name>
</gene>
<protein>
    <recommendedName>
        <fullName evidence="3">RING-type E3 ubiquitin transferase</fullName>
    </recommendedName>
</protein>
<keyword evidence="2" id="KW-1185">Reference proteome</keyword>
<dbReference type="PROSITE" id="PS00018">
    <property type="entry name" value="EF_HAND_1"/>
    <property type="match status" value="1"/>
</dbReference>
<dbReference type="RefSeq" id="WP_110018386.1">
    <property type="nucleotide sequence ID" value="NZ_QGTJ01000005.1"/>
</dbReference>
<evidence type="ECO:0008006" key="3">
    <source>
        <dbReference type="Google" id="ProtNLM"/>
    </source>
</evidence>
<evidence type="ECO:0000313" key="1">
    <source>
        <dbReference type="EMBL" id="PWV61593.1"/>
    </source>
</evidence>
<reference evidence="1 2" key="1">
    <citation type="submission" date="2018-05" db="EMBL/GenBank/DDBJ databases">
        <title>Genomic Encyclopedia of Type Strains, Phase IV (KMG-IV): sequencing the most valuable type-strain genomes for metagenomic binning, comparative biology and taxonomic classification.</title>
        <authorList>
            <person name="Goeker M."/>
        </authorList>
    </citation>
    <scope>NUCLEOTIDE SEQUENCE [LARGE SCALE GENOMIC DNA]</scope>
    <source>
        <strain evidence="1 2">DSM 23606</strain>
    </source>
</reference>
<dbReference type="EMBL" id="QGTJ01000005">
    <property type="protein sequence ID" value="PWV61593.1"/>
    <property type="molecule type" value="Genomic_DNA"/>
</dbReference>
<dbReference type="AlphaFoldDB" id="A0A317MUF9"/>
<proteinExistence type="predicted"/>
<dbReference type="InterPro" id="IPR018247">
    <property type="entry name" value="EF_Hand_1_Ca_BS"/>
</dbReference>
<name>A0A317MUF9_9GAMM</name>